<dbReference type="OrthoDB" id="3516672at2759"/>
<proteinExistence type="predicted"/>
<reference evidence="2" key="1">
    <citation type="journal article" date="2011" name="PLoS Genet.">
        <title>Genomic analysis of the necrotrophic fungal pathogens Sclerotinia sclerotiorum and Botrytis cinerea.</title>
        <authorList>
            <person name="Amselem J."/>
            <person name="Cuomo C.A."/>
            <person name="van Kan J.A."/>
            <person name="Viaud M."/>
            <person name="Benito E.P."/>
            <person name="Couloux A."/>
            <person name="Coutinho P.M."/>
            <person name="de Vries R.P."/>
            <person name="Dyer P.S."/>
            <person name="Fillinger S."/>
            <person name="Fournier E."/>
            <person name="Gout L."/>
            <person name="Hahn M."/>
            <person name="Kohn L."/>
            <person name="Lapalu N."/>
            <person name="Plummer K.M."/>
            <person name="Pradier J.M."/>
            <person name="Quevillon E."/>
            <person name="Sharon A."/>
            <person name="Simon A."/>
            <person name="ten Have A."/>
            <person name="Tudzynski B."/>
            <person name="Tudzynski P."/>
            <person name="Wincker P."/>
            <person name="Andrew M."/>
            <person name="Anthouard V."/>
            <person name="Beever R.E."/>
            <person name="Beffa R."/>
            <person name="Benoit I."/>
            <person name="Bouzid O."/>
            <person name="Brault B."/>
            <person name="Chen Z."/>
            <person name="Choquer M."/>
            <person name="Collemare J."/>
            <person name="Cotton P."/>
            <person name="Danchin E.G."/>
            <person name="Da Silva C."/>
            <person name="Gautier A."/>
            <person name="Giraud C."/>
            <person name="Giraud T."/>
            <person name="Gonzalez C."/>
            <person name="Grossetete S."/>
            <person name="Guldener U."/>
            <person name="Henrissat B."/>
            <person name="Howlett B.J."/>
            <person name="Kodira C."/>
            <person name="Kretschmer M."/>
            <person name="Lappartient A."/>
            <person name="Leroch M."/>
            <person name="Levis C."/>
            <person name="Mauceli E."/>
            <person name="Neuveglise C."/>
            <person name="Oeser B."/>
            <person name="Pearson M."/>
            <person name="Poulain J."/>
            <person name="Poussereau N."/>
            <person name="Quesneville H."/>
            <person name="Rascle C."/>
            <person name="Schumacher J."/>
            <person name="Segurens B."/>
            <person name="Sexton A."/>
            <person name="Silva E."/>
            <person name="Sirven C."/>
            <person name="Soanes D.M."/>
            <person name="Talbot N.J."/>
            <person name="Templeton M."/>
            <person name="Yandava C."/>
            <person name="Yarden O."/>
            <person name="Zeng Q."/>
            <person name="Rollins J.A."/>
            <person name="Lebrun M.H."/>
            <person name="Dickman M."/>
        </authorList>
    </citation>
    <scope>NUCLEOTIDE SEQUENCE [LARGE SCALE GENOMIC DNA]</scope>
    <source>
        <strain evidence="2">T4</strain>
    </source>
</reference>
<evidence type="ECO:0000313" key="2">
    <source>
        <dbReference type="Proteomes" id="UP000008177"/>
    </source>
</evidence>
<sequence length="142" mass="15508">MANNVKTLQNATQANRDTVSQAADAARIGAQMLPMKASDVEFSLSALVEIDDSSNKVIDINSMMIALEDHLKKAAEGTSGVPINYYLKDISKSMFAEMWVAKYESCNLTSKGEKETQFGNFLSSLPAPTFQSCGMKRLCLDI</sequence>
<dbReference type="AlphaFoldDB" id="G2Y4A8"/>
<organism evidence="1 2">
    <name type="scientific">Botryotinia fuckeliana (strain T4)</name>
    <name type="common">Noble rot fungus</name>
    <name type="synonym">Botrytis cinerea</name>
    <dbReference type="NCBI Taxonomy" id="999810"/>
    <lineage>
        <taxon>Eukaryota</taxon>
        <taxon>Fungi</taxon>
        <taxon>Dikarya</taxon>
        <taxon>Ascomycota</taxon>
        <taxon>Pezizomycotina</taxon>
        <taxon>Leotiomycetes</taxon>
        <taxon>Helotiales</taxon>
        <taxon>Sclerotiniaceae</taxon>
        <taxon>Botrytis</taxon>
    </lineage>
</organism>
<dbReference type="HOGENOM" id="CLU_1815507_0_0_1"/>
<dbReference type="Proteomes" id="UP000008177">
    <property type="component" value="Unplaced contigs"/>
</dbReference>
<dbReference type="InParanoid" id="G2Y4A8"/>
<dbReference type="EMBL" id="FQ790286">
    <property type="protein sequence ID" value="CCD47498.1"/>
    <property type="molecule type" value="Genomic_DNA"/>
</dbReference>
<name>G2Y4A8_BOTF4</name>
<evidence type="ECO:0000313" key="1">
    <source>
        <dbReference type="EMBL" id="CCD47498.1"/>
    </source>
</evidence>
<accession>G2Y4A8</accession>
<protein>
    <submittedName>
        <fullName evidence="1">Uncharacterized protein</fullName>
    </submittedName>
</protein>
<gene>
    <name evidence="1" type="ORF">BofuT4_P006570.1</name>
</gene>